<dbReference type="Gene3D" id="2.40.480.10">
    <property type="entry name" value="Allene oxide cyclase-like"/>
    <property type="match status" value="1"/>
</dbReference>
<keyword evidence="6" id="KW-1185">Reference proteome</keyword>
<evidence type="ECO:0000256" key="3">
    <source>
        <dbReference type="ARBA" id="ARBA00022525"/>
    </source>
</evidence>
<name>A0A843TIN0_COLES</name>
<dbReference type="Proteomes" id="UP000652761">
    <property type="component" value="Unassembled WGS sequence"/>
</dbReference>
<evidence type="ECO:0000256" key="4">
    <source>
        <dbReference type="RuleBase" id="RU363099"/>
    </source>
</evidence>
<dbReference type="InterPro" id="IPR044859">
    <property type="entry name" value="Allene_oxi_cyc_Dirigent"/>
</dbReference>
<gene>
    <name evidence="5" type="ORF">Taro_002280</name>
</gene>
<comment type="subunit">
    <text evidence="2 4">Homodimer.</text>
</comment>
<keyword evidence="3 4" id="KW-0964">Secreted</keyword>
<dbReference type="PANTHER" id="PTHR21495">
    <property type="entry name" value="NUCLEOPORIN-RELATED"/>
    <property type="match status" value="1"/>
</dbReference>
<comment type="function">
    <text evidence="4">Dirigent proteins impart stereoselectivity on the phenoxy radical-coupling reaction, yielding optically active lignans from two molecules of coniferyl alcohol in the biosynthesis of lignans, flavonolignans, and alkaloids and thus plays a central role in plant secondary metabolism.</text>
</comment>
<protein>
    <recommendedName>
        <fullName evidence="4">Dirigent protein</fullName>
    </recommendedName>
</protein>
<dbReference type="AlphaFoldDB" id="A0A843TIN0"/>
<organism evidence="5 6">
    <name type="scientific">Colocasia esculenta</name>
    <name type="common">Wild taro</name>
    <name type="synonym">Arum esculentum</name>
    <dbReference type="NCBI Taxonomy" id="4460"/>
    <lineage>
        <taxon>Eukaryota</taxon>
        <taxon>Viridiplantae</taxon>
        <taxon>Streptophyta</taxon>
        <taxon>Embryophyta</taxon>
        <taxon>Tracheophyta</taxon>
        <taxon>Spermatophyta</taxon>
        <taxon>Magnoliopsida</taxon>
        <taxon>Liliopsida</taxon>
        <taxon>Araceae</taxon>
        <taxon>Aroideae</taxon>
        <taxon>Colocasieae</taxon>
        <taxon>Colocasia</taxon>
    </lineage>
</organism>
<evidence type="ECO:0000313" key="6">
    <source>
        <dbReference type="Proteomes" id="UP000652761"/>
    </source>
</evidence>
<comment type="subcellular location">
    <subcellularLocation>
        <location evidence="4">Secreted</location>
        <location evidence="4">Extracellular space</location>
        <location evidence="4">Apoplast</location>
    </subcellularLocation>
</comment>
<dbReference type="GO" id="GO:0009699">
    <property type="term" value="P:phenylpropanoid biosynthetic process"/>
    <property type="evidence" value="ECO:0007669"/>
    <property type="project" value="UniProtKB-ARBA"/>
</dbReference>
<dbReference type="Pfam" id="PF03018">
    <property type="entry name" value="Dirigent"/>
    <property type="match status" value="1"/>
</dbReference>
<accession>A0A843TIN0</accession>
<sequence length="183" mass="20012">MLARIIFFTAVSAATLAVILLATVSPSAQRRLQRSPPSPQLALSMYVQHAHLPSHRVHAGAQSGGALVFHHMLTEGPKNMSRIIGKAQGFIIPLEHFAHSAFNIIYLTFHTAEYSGSISIEAKLLQHRDREELEVVGGTGSFAFARGRAVFTRIGRGHASALAMYHVKLHLQFPDDRSQTIPG</sequence>
<dbReference type="InterPro" id="IPR004265">
    <property type="entry name" value="Dirigent"/>
</dbReference>
<evidence type="ECO:0000313" key="5">
    <source>
        <dbReference type="EMBL" id="MQL69967.1"/>
    </source>
</evidence>
<dbReference type="GO" id="GO:0048046">
    <property type="term" value="C:apoplast"/>
    <property type="evidence" value="ECO:0007669"/>
    <property type="project" value="UniProtKB-SubCell"/>
</dbReference>
<dbReference type="EMBL" id="NMUH01000052">
    <property type="protein sequence ID" value="MQL69967.1"/>
    <property type="molecule type" value="Genomic_DNA"/>
</dbReference>
<proteinExistence type="inferred from homology"/>
<dbReference type="SMR" id="A0A843TIN0"/>
<keyword evidence="4" id="KW-0052">Apoplast</keyword>
<comment type="caution">
    <text evidence="5">The sequence shown here is derived from an EMBL/GenBank/DDBJ whole genome shotgun (WGS) entry which is preliminary data.</text>
</comment>
<evidence type="ECO:0000256" key="2">
    <source>
        <dbReference type="ARBA" id="ARBA00011738"/>
    </source>
</evidence>
<comment type="similarity">
    <text evidence="1 4">Belongs to the plant dirigent protein family.</text>
</comment>
<dbReference type="OrthoDB" id="1859279at2759"/>
<evidence type="ECO:0000256" key="1">
    <source>
        <dbReference type="ARBA" id="ARBA00010746"/>
    </source>
</evidence>
<reference evidence="5" key="1">
    <citation type="submission" date="2017-07" db="EMBL/GenBank/DDBJ databases">
        <title>Taro Niue Genome Assembly and Annotation.</title>
        <authorList>
            <person name="Atibalentja N."/>
            <person name="Keating K."/>
            <person name="Fields C.J."/>
        </authorList>
    </citation>
    <scope>NUCLEOTIDE SEQUENCE</scope>
    <source>
        <strain evidence="5">Niue_2</strain>
        <tissue evidence="5">Leaf</tissue>
    </source>
</reference>